<gene>
    <name evidence="3" type="ORF">C9374_004980</name>
</gene>
<feature type="region of interest" description="Disordered" evidence="1">
    <location>
        <begin position="500"/>
        <end position="530"/>
    </location>
</feature>
<dbReference type="PANTHER" id="PTHR13526:SF8">
    <property type="entry name" value="TRANSCRIPTION FACTOR SPT20 HOMOLOG"/>
    <property type="match status" value="1"/>
</dbReference>
<evidence type="ECO:0000313" key="3">
    <source>
        <dbReference type="EMBL" id="KAG2383013.1"/>
    </source>
</evidence>
<dbReference type="Pfam" id="PF12090">
    <property type="entry name" value="Spt20_SEP"/>
    <property type="match status" value="1"/>
</dbReference>
<feature type="compositionally biased region" description="Polar residues" evidence="1">
    <location>
        <begin position="29"/>
        <end position="76"/>
    </location>
</feature>
<dbReference type="InterPro" id="IPR021950">
    <property type="entry name" value="Spt20"/>
</dbReference>
<feature type="compositionally biased region" description="Low complexity" evidence="1">
    <location>
        <begin position="852"/>
        <end position="869"/>
    </location>
</feature>
<comment type="caution">
    <text evidence="3">The sequence shown here is derived from an EMBL/GenBank/DDBJ whole genome shotgun (WGS) entry which is preliminary data.</text>
</comment>
<sequence>MAPKRKRNSGSSSTKKKKDKESSSTTNDNTSVASSSGNGQETPTLPPVLSNSSDIVGESSSTNHNGESAKSSSEVVNGSVPEVKKEEEQQLPNGQLEEESSTKKRKLTPTENTIPEIPRRKFEMVLKKSESRKSDKPFRFTPLSTPTISTKTHVTECAKPTCYLCQIQKQRSGSPEPLPSVDPVEISIENYLDNFCEQHKAALSVTDNKTPNLKSISDMILSTLISAKDSEEEELHGDEIFKFEKKVDMFSGIAPSLIIRLFSSYFTIEVPKTNDVTSIPSTLSTRQTMIKYNEATKAFLTAIAKCKLTPDLVEELRELNCTFYDGSAVVQVTDMRVTDPTNKKTPHPTQVILLKPEPTNLEKQICEFIEENLGESDQLSSSQRLEVMQKILNAVKSEPSDILNNKSSSLCLNPDPKVGILANAIHYNNTKQFFRRRTRPKHHYFNYSQKNQAATENVTQPSVIGQKQEHHLLNFIVNTKTWSESLLSRKEKATILHLPNNANKKKKQKLSSKQRKSKENEIFPRNQQSESVPAEYVRLNEASLVNNKPPNRCRILKFESYDKQKTWRVDIIPHLEMGVEHSKKFEAFILPPHTTNPNSQQQIYPAEQPSCCVIGGRHAAELYARRLKDMFTSNGKTKLMMDHELDLQSYISDSRLPKPPLLLQRLNKYHPSMQSMKPQPNQPAQGNVQATPGTVPPGTNFINQPQPNTAGVATMVQGAGAQPPPSTSNATVAANGGTMFAKPMITTVGGTVIPAGGVTRTVTGTIPPTATTAQLGANAVVQNIHPNMFAVSGNILLNTMLSRSGYPATNFSYLLTPTGGIGGGTATINPNFLMRPGTTLPTGVTINPATGQPTVTNQPAQPQNNNTNK</sequence>
<dbReference type="GO" id="GO:0003712">
    <property type="term" value="F:transcription coregulator activity"/>
    <property type="evidence" value="ECO:0007669"/>
    <property type="project" value="InterPro"/>
</dbReference>
<evidence type="ECO:0000313" key="4">
    <source>
        <dbReference type="Proteomes" id="UP000816034"/>
    </source>
</evidence>
<evidence type="ECO:0000259" key="2">
    <source>
        <dbReference type="Pfam" id="PF12090"/>
    </source>
</evidence>
<dbReference type="GO" id="GO:0006357">
    <property type="term" value="P:regulation of transcription by RNA polymerase II"/>
    <property type="evidence" value="ECO:0007669"/>
    <property type="project" value="TreeGrafter"/>
</dbReference>
<evidence type="ECO:0000256" key="1">
    <source>
        <dbReference type="SAM" id="MobiDB-lite"/>
    </source>
</evidence>
<reference evidence="3 4" key="1">
    <citation type="journal article" date="2018" name="BMC Genomics">
        <title>The genome of Naegleria lovaniensis, the basis for a comparative approach to unravel pathogenicity factors of the human pathogenic amoeba N. fowleri.</title>
        <authorList>
            <person name="Liechti N."/>
            <person name="Schurch N."/>
            <person name="Bruggmann R."/>
            <person name="Wittwer M."/>
        </authorList>
    </citation>
    <scope>NUCLEOTIDE SEQUENCE [LARGE SCALE GENOMIC DNA]</scope>
    <source>
        <strain evidence="3 4">ATCC 30569</strain>
    </source>
</reference>
<dbReference type="AlphaFoldDB" id="A0AA88KKH6"/>
<feature type="region of interest" description="Disordered" evidence="1">
    <location>
        <begin position="673"/>
        <end position="708"/>
    </location>
</feature>
<dbReference type="Proteomes" id="UP000816034">
    <property type="component" value="Unassembled WGS sequence"/>
</dbReference>
<dbReference type="GO" id="GO:0000124">
    <property type="term" value="C:SAGA complex"/>
    <property type="evidence" value="ECO:0007669"/>
    <property type="project" value="InterPro"/>
</dbReference>
<dbReference type="EMBL" id="PYSW02000022">
    <property type="protein sequence ID" value="KAG2383013.1"/>
    <property type="molecule type" value="Genomic_DNA"/>
</dbReference>
<name>A0AA88KKH6_NAELO</name>
<organism evidence="3 4">
    <name type="scientific">Naegleria lovaniensis</name>
    <name type="common">Amoeba</name>
    <dbReference type="NCBI Taxonomy" id="51637"/>
    <lineage>
        <taxon>Eukaryota</taxon>
        <taxon>Discoba</taxon>
        <taxon>Heterolobosea</taxon>
        <taxon>Tetramitia</taxon>
        <taxon>Eutetramitia</taxon>
        <taxon>Vahlkampfiidae</taxon>
        <taxon>Naegleria</taxon>
    </lineage>
</organism>
<dbReference type="RefSeq" id="XP_044548692.1">
    <property type="nucleotide sequence ID" value="XM_044694679.1"/>
</dbReference>
<dbReference type="GeneID" id="68097435"/>
<feature type="domain" description="Spt20-like SEP" evidence="2">
    <location>
        <begin position="254"/>
        <end position="419"/>
    </location>
</feature>
<dbReference type="InterPro" id="IPR046468">
    <property type="entry name" value="Spt20-like_SEP"/>
</dbReference>
<accession>A0AA88KKH6</accession>
<feature type="region of interest" description="Disordered" evidence="1">
    <location>
        <begin position="846"/>
        <end position="869"/>
    </location>
</feature>
<dbReference type="PANTHER" id="PTHR13526">
    <property type="entry name" value="TRANSCRIPTION FACTOR SPT20 HOMOLOG"/>
    <property type="match status" value="1"/>
</dbReference>
<keyword evidence="4" id="KW-1185">Reference proteome</keyword>
<feature type="compositionally biased region" description="Polar residues" evidence="1">
    <location>
        <begin position="673"/>
        <end position="692"/>
    </location>
</feature>
<feature type="region of interest" description="Disordered" evidence="1">
    <location>
        <begin position="1"/>
        <end position="121"/>
    </location>
</feature>
<feature type="compositionally biased region" description="Basic residues" evidence="1">
    <location>
        <begin position="503"/>
        <end position="516"/>
    </location>
</feature>
<protein>
    <recommendedName>
        <fullName evidence="2">Spt20-like SEP domain-containing protein</fullName>
    </recommendedName>
</protein>
<feature type="compositionally biased region" description="Basic residues" evidence="1">
    <location>
        <begin position="1"/>
        <end position="18"/>
    </location>
</feature>
<proteinExistence type="predicted"/>